<dbReference type="GeneID" id="8106886"/>
<organism evidence="2 3">
    <name type="scientific">Talaromyces stipitatus (strain ATCC 10500 / CBS 375.48 / QM 6759 / NRRL 1006)</name>
    <name type="common">Penicillium stipitatum</name>
    <dbReference type="NCBI Taxonomy" id="441959"/>
    <lineage>
        <taxon>Eukaryota</taxon>
        <taxon>Fungi</taxon>
        <taxon>Dikarya</taxon>
        <taxon>Ascomycota</taxon>
        <taxon>Pezizomycotina</taxon>
        <taxon>Eurotiomycetes</taxon>
        <taxon>Eurotiomycetidae</taxon>
        <taxon>Eurotiales</taxon>
        <taxon>Trichocomaceae</taxon>
        <taxon>Talaromyces</taxon>
        <taxon>Talaromyces sect. Talaromyces</taxon>
    </lineage>
</organism>
<dbReference type="HOGENOM" id="CLU_1267647_0_0_1"/>
<dbReference type="VEuPathDB" id="FungiDB:TSTA_108220"/>
<name>B8MUD0_TALSN</name>
<dbReference type="OrthoDB" id="3921745at2759"/>
<dbReference type="STRING" id="441959.B8MUD0"/>
<feature type="compositionally biased region" description="Basic residues" evidence="1">
    <location>
        <begin position="48"/>
        <end position="59"/>
    </location>
</feature>
<protein>
    <submittedName>
        <fullName evidence="2">Uncharacterized protein</fullName>
    </submittedName>
</protein>
<dbReference type="Proteomes" id="UP000001745">
    <property type="component" value="Unassembled WGS sequence"/>
</dbReference>
<evidence type="ECO:0000313" key="2">
    <source>
        <dbReference type="EMBL" id="EED11634.1"/>
    </source>
</evidence>
<feature type="region of interest" description="Disordered" evidence="1">
    <location>
        <begin position="1"/>
        <end position="26"/>
    </location>
</feature>
<dbReference type="EMBL" id="EQ962661">
    <property type="protein sequence ID" value="EED11634.1"/>
    <property type="molecule type" value="Genomic_DNA"/>
</dbReference>
<accession>B8MUD0</accession>
<dbReference type="AlphaFoldDB" id="B8MUD0"/>
<sequence>MTAVNTSMSIRSLLNPQQEDADIKGRRHPFDSSIRRLQINITKDTQAGRRHQLPPKTHHGSHEQRYLTKIGGSNKELQRKASVGRHKYEDSNLVFSAYSTSTTISGHRRPPRPRYTREEMHFIWYHRVDLEKEWPDCIAAFNEHFCSQGHTKRNIPGIQCKFYRFINAQKCPTVQKPQRSKNRILPEHGVVDWCRVSYPWMKAEGGGS</sequence>
<evidence type="ECO:0000313" key="3">
    <source>
        <dbReference type="Proteomes" id="UP000001745"/>
    </source>
</evidence>
<dbReference type="InParanoid" id="B8MUD0"/>
<keyword evidence="3" id="KW-1185">Reference proteome</keyword>
<feature type="region of interest" description="Disordered" evidence="1">
    <location>
        <begin position="44"/>
        <end position="64"/>
    </location>
</feature>
<feature type="compositionally biased region" description="Polar residues" evidence="1">
    <location>
        <begin position="1"/>
        <end position="18"/>
    </location>
</feature>
<reference evidence="3" key="1">
    <citation type="journal article" date="2015" name="Genome Announc.">
        <title>Genome sequence of the AIDS-associated pathogen Penicillium marneffei (ATCC18224) and its near taxonomic relative Talaromyces stipitatus (ATCC10500).</title>
        <authorList>
            <person name="Nierman W.C."/>
            <person name="Fedorova-Abrams N.D."/>
            <person name="Andrianopoulos A."/>
        </authorList>
    </citation>
    <scope>NUCLEOTIDE SEQUENCE [LARGE SCALE GENOMIC DNA]</scope>
    <source>
        <strain evidence="3">ATCC 10500 / CBS 375.48 / QM 6759 / NRRL 1006</strain>
    </source>
</reference>
<gene>
    <name evidence="2" type="ORF">TSTA_108220</name>
</gene>
<dbReference type="RefSeq" id="XP_002488390.1">
    <property type="nucleotide sequence ID" value="XM_002488345.1"/>
</dbReference>
<evidence type="ECO:0000256" key="1">
    <source>
        <dbReference type="SAM" id="MobiDB-lite"/>
    </source>
</evidence>
<dbReference type="PhylomeDB" id="B8MUD0"/>
<proteinExistence type="predicted"/>